<dbReference type="EMBL" id="AVOT02144704">
    <property type="protein sequence ID" value="MBW0591750.1"/>
    <property type="molecule type" value="Genomic_DNA"/>
</dbReference>
<reference evidence="2" key="1">
    <citation type="submission" date="2021-03" db="EMBL/GenBank/DDBJ databases">
        <title>Draft genome sequence of rust myrtle Austropuccinia psidii MF-1, a brazilian biotype.</title>
        <authorList>
            <person name="Quecine M.C."/>
            <person name="Pachon D.M.R."/>
            <person name="Bonatelli M.L."/>
            <person name="Correr F.H."/>
            <person name="Franceschini L.M."/>
            <person name="Leite T.F."/>
            <person name="Margarido G.R.A."/>
            <person name="Almeida C.A."/>
            <person name="Ferrarezi J.A."/>
            <person name="Labate C.A."/>
        </authorList>
    </citation>
    <scope>NUCLEOTIDE SEQUENCE</scope>
    <source>
        <strain evidence="2">MF-1</strain>
    </source>
</reference>
<accession>A0A9Q3L0Y4</accession>
<feature type="region of interest" description="Disordered" evidence="1">
    <location>
        <begin position="70"/>
        <end position="91"/>
    </location>
</feature>
<sequence length="158" mass="18091">MPFTLEIQPIADGDQEFTISLDSINYSFTIPSRGLPTFNLYTRSKHEDPTPINPLVGHVFLAPSLPPALSTNTQPTTPESEGNNPFLDSHTTPPLIQSLQANFSYYFCIFDGEMNNLHLHMQNFYINCTPNVFSFQQENQIIKNLVQSCLHWYRHMIK</sequence>
<name>A0A9Q3L0Y4_9BASI</name>
<evidence type="ECO:0000313" key="3">
    <source>
        <dbReference type="Proteomes" id="UP000765509"/>
    </source>
</evidence>
<gene>
    <name evidence="2" type="ORF">O181_131465</name>
</gene>
<feature type="compositionally biased region" description="Polar residues" evidence="1">
    <location>
        <begin position="70"/>
        <end position="83"/>
    </location>
</feature>
<keyword evidence="3" id="KW-1185">Reference proteome</keyword>
<proteinExistence type="predicted"/>
<organism evidence="2 3">
    <name type="scientific">Austropuccinia psidii MF-1</name>
    <dbReference type="NCBI Taxonomy" id="1389203"/>
    <lineage>
        <taxon>Eukaryota</taxon>
        <taxon>Fungi</taxon>
        <taxon>Dikarya</taxon>
        <taxon>Basidiomycota</taxon>
        <taxon>Pucciniomycotina</taxon>
        <taxon>Pucciniomycetes</taxon>
        <taxon>Pucciniales</taxon>
        <taxon>Sphaerophragmiaceae</taxon>
        <taxon>Austropuccinia</taxon>
    </lineage>
</organism>
<protein>
    <submittedName>
        <fullName evidence="2">Uncharacterized protein</fullName>
    </submittedName>
</protein>
<comment type="caution">
    <text evidence="2">The sequence shown here is derived from an EMBL/GenBank/DDBJ whole genome shotgun (WGS) entry which is preliminary data.</text>
</comment>
<dbReference type="Proteomes" id="UP000765509">
    <property type="component" value="Unassembled WGS sequence"/>
</dbReference>
<evidence type="ECO:0000256" key="1">
    <source>
        <dbReference type="SAM" id="MobiDB-lite"/>
    </source>
</evidence>
<dbReference type="AlphaFoldDB" id="A0A9Q3L0Y4"/>
<evidence type="ECO:0000313" key="2">
    <source>
        <dbReference type="EMBL" id="MBW0591750.1"/>
    </source>
</evidence>